<evidence type="ECO:0000313" key="4">
    <source>
        <dbReference type="Proteomes" id="UP000013776"/>
    </source>
</evidence>
<sequence length="201" mass="22340">MQGHIFWFVLSTLATAYAQRQTLYEAALDARRMIHNESEGTLLSVYQAGVAPTMELIGTPIGIMEYFADCSSNGSPTMLLLDIAPATRNYQAGSSLTLSLRDHSYTNPLQHGRMYMVGGLKKIIDKAETARVERCFLAKHPDAEIVAPGRDVHASNFYTMQIEAIYYFGGFGNVSYIGFIPPDVYRSIDLTPMDSLLHFQA</sequence>
<dbReference type="Pfam" id="PF13883">
    <property type="entry name" value="CREG_beta-barrel"/>
    <property type="match status" value="1"/>
</dbReference>
<dbReference type="Gene3D" id="2.30.110.10">
    <property type="entry name" value="Electron Transport, Fmn-binding Protein, Chain A"/>
    <property type="match status" value="1"/>
</dbReference>
<dbReference type="PANTHER" id="PTHR37273:SF1">
    <property type="entry name" value="ADL397C-AP"/>
    <property type="match status" value="1"/>
</dbReference>
<proteinExistence type="predicted"/>
<evidence type="ECO:0000313" key="3">
    <source>
        <dbReference type="EMBL" id="CCG81884.1"/>
    </source>
</evidence>
<dbReference type="eggNOG" id="ENOG502RDU8">
    <property type="taxonomic scope" value="Eukaryota"/>
</dbReference>
<keyword evidence="1" id="KW-0732">Signal</keyword>
<dbReference type="EMBL" id="CAHR02000061">
    <property type="protein sequence ID" value="CCG81884.1"/>
    <property type="molecule type" value="Genomic_DNA"/>
</dbReference>
<accession>R4X8F8</accession>
<dbReference type="STRING" id="1097556.R4X8F8"/>
<dbReference type="SUPFAM" id="SSF50475">
    <property type="entry name" value="FMN-binding split barrel"/>
    <property type="match status" value="1"/>
</dbReference>
<dbReference type="InterPro" id="IPR055343">
    <property type="entry name" value="CREG_beta-barrel"/>
</dbReference>
<dbReference type="VEuPathDB" id="FungiDB:TAPDE_001763"/>
<comment type="caution">
    <text evidence="3">The sequence shown here is derived from an EMBL/GenBank/DDBJ whole genome shotgun (WGS) entry which is preliminary data.</text>
</comment>
<organism evidence="3 4">
    <name type="scientific">Taphrina deformans (strain PYCC 5710 / ATCC 11124 / CBS 356.35 / IMI 108563 / JCM 9778 / NBRC 8474)</name>
    <name type="common">Peach leaf curl fungus</name>
    <name type="synonym">Lalaria deformans</name>
    <dbReference type="NCBI Taxonomy" id="1097556"/>
    <lineage>
        <taxon>Eukaryota</taxon>
        <taxon>Fungi</taxon>
        <taxon>Dikarya</taxon>
        <taxon>Ascomycota</taxon>
        <taxon>Taphrinomycotina</taxon>
        <taxon>Taphrinomycetes</taxon>
        <taxon>Taphrinales</taxon>
        <taxon>Taphrinaceae</taxon>
        <taxon>Taphrina</taxon>
    </lineage>
</organism>
<evidence type="ECO:0000259" key="2">
    <source>
        <dbReference type="Pfam" id="PF13883"/>
    </source>
</evidence>
<dbReference type="Proteomes" id="UP000013776">
    <property type="component" value="Unassembled WGS sequence"/>
</dbReference>
<dbReference type="InterPro" id="IPR012349">
    <property type="entry name" value="Split_barrel_FMN-bd"/>
</dbReference>
<feature type="chain" id="PRO_5004381356" description="CREG-like beta-barrel domain-containing protein" evidence="1">
    <location>
        <begin position="19"/>
        <end position="201"/>
    </location>
</feature>
<feature type="domain" description="CREG-like beta-barrel" evidence="2">
    <location>
        <begin position="24"/>
        <end position="185"/>
    </location>
</feature>
<gene>
    <name evidence="3" type="ORF">TAPDE_001763</name>
</gene>
<dbReference type="AlphaFoldDB" id="R4X8F8"/>
<protein>
    <recommendedName>
        <fullName evidence="2">CREG-like beta-barrel domain-containing protein</fullName>
    </recommendedName>
</protein>
<reference evidence="3 4" key="1">
    <citation type="journal article" date="2013" name="MBio">
        <title>Genome sequencing of the plant pathogen Taphrina deformans, the causal agent of peach leaf curl.</title>
        <authorList>
            <person name="Cisse O.H."/>
            <person name="Almeida J.M.G.C.F."/>
            <person name="Fonseca A."/>
            <person name="Kumar A.A."/>
            <person name="Salojaervi J."/>
            <person name="Overmyer K."/>
            <person name="Hauser P.M."/>
            <person name="Pagni M."/>
        </authorList>
    </citation>
    <scope>NUCLEOTIDE SEQUENCE [LARGE SCALE GENOMIC DNA]</scope>
    <source>
        <strain evidence="4">PYCC 5710 / ATCC 11124 / CBS 356.35 / IMI 108563 / JCM 9778 / NBRC 8474</strain>
    </source>
</reference>
<feature type="signal peptide" evidence="1">
    <location>
        <begin position="1"/>
        <end position="18"/>
    </location>
</feature>
<dbReference type="PANTHER" id="PTHR37273">
    <property type="entry name" value="CHROMOSOME 8, WHOLE GENOME SHOTGUN SEQUENCE"/>
    <property type="match status" value="1"/>
</dbReference>
<dbReference type="OrthoDB" id="2138282at2759"/>
<evidence type="ECO:0000256" key="1">
    <source>
        <dbReference type="SAM" id="SignalP"/>
    </source>
</evidence>
<name>R4X8F8_TAPDE</name>
<keyword evidence="4" id="KW-1185">Reference proteome</keyword>